<dbReference type="EC" id="2.5.1.54" evidence="4"/>
<organism evidence="15 16">
    <name type="scientific">Vibrio maritimus</name>
    <dbReference type="NCBI Taxonomy" id="990268"/>
    <lineage>
        <taxon>Bacteria</taxon>
        <taxon>Pseudomonadati</taxon>
        <taxon>Pseudomonadota</taxon>
        <taxon>Gammaproteobacteria</taxon>
        <taxon>Vibrionales</taxon>
        <taxon>Vibrionaceae</taxon>
        <taxon>Vibrio</taxon>
    </lineage>
</organism>
<dbReference type="AlphaFoldDB" id="A0A090S0F4"/>
<comment type="similarity">
    <text evidence="3">Belongs to the class-I DAHP synthase family.</text>
</comment>
<dbReference type="GO" id="GO:0005737">
    <property type="term" value="C:cytoplasm"/>
    <property type="evidence" value="ECO:0007669"/>
    <property type="project" value="TreeGrafter"/>
</dbReference>
<evidence type="ECO:0000256" key="12">
    <source>
        <dbReference type="ARBA" id="ARBA00047508"/>
    </source>
</evidence>
<evidence type="ECO:0000313" key="16">
    <source>
        <dbReference type="Proteomes" id="UP000029228"/>
    </source>
</evidence>
<dbReference type="SUPFAM" id="SSF51569">
    <property type="entry name" value="Aldolase"/>
    <property type="match status" value="1"/>
</dbReference>
<dbReference type="InterPro" id="IPR006218">
    <property type="entry name" value="DAHP1/KDSA"/>
</dbReference>
<dbReference type="GO" id="GO:0009423">
    <property type="term" value="P:chorismate biosynthetic process"/>
    <property type="evidence" value="ECO:0007669"/>
    <property type="project" value="UniProtKB-UniPathway"/>
</dbReference>
<keyword evidence="5" id="KW-0028">Amino-acid biosynthesis</keyword>
<evidence type="ECO:0000256" key="11">
    <source>
        <dbReference type="ARBA" id="ARBA00039406"/>
    </source>
</evidence>
<dbReference type="STRING" id="990268.JCM19235_500"/>
<dbReference type="Gene3D" id="3.20.20.70">
    <property type="entry name" value="Aldolase class I"/>
    <property type="match status" value="1"/>
</dbReference>
<keyword evidence="16" id="KW-1185">Reference proteome</keyword>
<dbReference type="GO" id="GO:0003849">
    <property type="term" value="F:3-deoxy-7-phosphoheptulonate synthase activity"/>
    <property type="evidence" value="ECO:0007669"/>
    <property type="project" value="UniProtKB-EC"/>
</dbReference>
<comment type="caution">
    <text evidence="15">The sequence shown here is derived from an EMBL/GenBank/DDBJ whole genome shotgun (WGS) entry which is preliminary data.</text>
</comment>
<dbReference type="InterPro" id="IPR013785">
    <property type="entry name" value="Aldolase_TIM"/>
</dbReference>
<keyword evidence="6 15" id="KW-0808">Transferase</keyword>
<evidence type="ECO:0000256" key="8">
    <source>
        <dbReference type="ARBA" id="ARBA00031111"/>
    </source>
</evidence>
<protein>
    <recommendedName>
        <fullName evidence="11">Phospho-2-dehydro-3-deoxyheptonate aldolase, Trp-sensitive</fullName>
        <ecNumber evidence="4">2.5.1.54</ecNumber>
    </recommendedName>
    <alternativeName>
        <fullName evidence="10">3-deoxy-D-arabino-heptulosonate 7-phosphate synthase</fullName>
    </alternativeName>
    <alternativeName>
        <fullName evidence="9">DAHP synthase</fullName>
    </alternativeName>
    <alternativeName>
        <fullName evidence="8">Phospho-2-keto-3-deoxyheptonate aldolase</fullName>
    </alternativeName>
</protein>
<reference evidence="15 16" key="1">
    <citation type="submission" date="2014-09" db="EMBL/GenBank/DDBJ databases">
        <title>Vibrio maritimus JCM 19235. (C45) whole genome shotgun sequence.</title>
        <authorList>
            <person name="Sawabe T."/>
            <person name="Meirelles P."/>
            <person name="Nakanishi M."/>
            <person name="Sayaka M."/>
            <person name="Hattori M."/>
            <person name="Ohkuma M."/>
        </authorList>
    </citation>
    <scope>NUCLEOTIDE SEQUENCE [LARGE SCALE GENOMIC DNA]</scope>
    <source>
        <strain evidence="16">JCM19235</strain>
    </source>
</reference>
<dbReference type="PANTHER" id="PTHR21225">
    <property type="entry name" value="PHOSPHO-2-DEHYDRO-3-DEOXYHEPTONATE ALDOLASE DAHP SYNTHETASE"/>
    <property type="match status" value="1"/>
</dbReference>
<evidence type="ECO:0000256" key="9">
    <source>
        <dbReference type="ARBA" id="ARBA00031349"/>
    </source>
</evidence>
<evidence type="ECO:0000256" key="1">
    <source>
        <dbReference type="ARBA" id="ARBA00003726"/>
    </source>
</evidence>
<gene>
    <name evidence="15" type="ORF">JCM19235_500</name>
</gene>
<evidence type="ECO:0000256" key="7">
    <source>
        <dbReference type="ARBA" id="ARBA00023141"/>
    </source>
</evidence>
<reference evidence="15 16" key="2">
    <citation type="submission" date="2014-09" db="EMBL/GenBank/DDBJ databases">
        <authorList>
            <consortium name="NBRP consortium"/>
            <person name="Sawabe T."/>
            <person name="Meirelles P."/>
            <person name="Nakanishi M."/>
            <person name="Sayaka M."/>
            <person name="Hattori M."/>
            <person name="Ohkuma M."/>
        </authorList>
    </citation>
    <scope>NUCLEOTIDE SEQUENCE [LARGE SCALE GENOMIC DNA]</scope>
    <source>
        <strain evidence="16">JCM19235</strain>
    </source>
</reference>
<evidence type="ECO:0000313" key="15">
    <source>
        <dbReference type="EMBL" id="GAL21225.1"/>
    </source>
</evidence>
<dbReference type="Pfam" id="PF00793">
    <property type="entry name" value="DAHP_synth_1"/>
    <property type="match status" value="1"/>
</dbReference>
<evidence type="ECO:0000256" key="10">
    <source>
        <dbReference type="ARBA" id="ARBA00032193"/>
    </source>
</evidence>
<dbReference type="EMBL" id="BBMR01000007">
    <property type="protein sequence ID" value="GAL21225.1"/>
    <property type="molecule type" value="Genomic_DNA"/>
</dbReference>
<comment type="function">
    <text evidence="1">Stereospecific condensation of phosphoenolpyruvate (PEP) and D-erythrose-4-phosphate (E4P) giving rise to 3-deoxy-D-arabino-heptulosonate-7-phosphate (DAHP).</text>
</comment>
<evidence type="ECO:0000259" key="14">
    <source>
        <dbReference type="Pfam" id="PF00793"/>
    </source>
</evidence>
<dbReference type="GO" id="GO:0009073">
    <property type="term" value="P:aromatic amino acid family biosynthetic process"/>
    <property type="evidence" value="ECO:0007669"/>
    <property type="project" value="UniProtKB-KW"/>
</dbReference>
<keyword evidence="7" id="KW-0057">Aromatic amino acid biosynthesis</keyword>
<feature type="region of interest" description="Disordered" evidence="13">
    <location>
        <begin position="1"/>
        <end position="25"/>
    </location>
</feature>
<dbReference type="Proteomes" id="UP000029228">
    <property type="component" value="Unassembled WGS sequence"/>
</dbReference>
<dbReference type="PANTHER" id="PTHR21225:SF6">
    <property type="entry name" value="PHOSPHO-2-DEHYDRO-3-DEOXYHEPTONATE ALDOLASE, TRP-SENSITIVE"/>
    <property type="match status" value="1"/>
</dbReference>
<name>A0A090S0F4_9VIBR</name>
<evidence type="ECO:0000256" key="13">
    <source>
        <dbReference type="SAM" id="MobiDB-lite"/>
    </source>
</evidence>
<evidence type="ECO:0000256" key="4">
    <source>
        <dbReference type="ARBA" id="ARBA00012694"/>
    </source>
</evidence>
<feature type="domain" description="DAHP synthetase I/KDSA" evidence="14">
    <location>
        <begin position="45"/>
        <end position="118"/>
    </location>
</feature>
<comment type="catalytic activity">
    <reaction evidence="12">
        <text>D-erythrose 4-phosphate + phosphoenolpyruvate + H2O = 7-phospho-2-dehydro-3-deoxy-D-arabino-heptonate + phosphate</text>
        <dbReference type="Rhea" id="RHEA:14717"/>
        <dbReference type="ChEBI" id="CHEBI:15377"/>
        <dbReference type="ChEBI" id="CHEBI:16897"/>
        <dbReference type="ChEBI" id="CHEBI:43474"/>
        <dbReference type="ChEBI" id="CHEBI:58394"/>
        <dbReference type="ChEBI" id="CHEBI:58702"/>
        <dbReference type="EC" id="2.5.1.54"/>
    </reaction>
</comment>
<evidence type="ECO:0000256" key="5">
    <source>
        <dbReference type="ARBA" id="ARBA00022605"/>
    </source>
</evidence>
<proteinExistence type="inferred from homology"/>
<dbReference type="UniPathway" id="UPA00053">
    <property type="reaction ID" value="UER00084"/>
</dbReference>
<sequence>MPLKTDELRTQALGPMPTPSELSANHPITDDVAERIAHSRRQIESILTGDDDRLLCIVGPCSVHDTDAALDYAKRLADIQEQYKDQLFIVMRTYFEKPRTVVGWKGLITDPNLDGSYALELD</sequence>
<dbReference type="InterPro" id="IPR006219">
    <property type="entry name" value="DAHP_synth_1"/>
</dbReference>
<accession>A0A090S0F4</accession>
<comment type="pathway">
    <text evidence="2">Metabolic intermediate biosynthesis; chorismate biosynthesis; chorismate from D-erythrose 4-phosphate and phosphoenolpyruvate: step 1/7.</text>
</comment>
<evidence type="ECO:0000256" key="6">
    <source>
        <dbReference type="ARBA" id="ARBA00022679"/>
    </source>
</evidence>
<dbReference type="GO" id="GO:0008652">
    <property type="term" value="P:amino acid biosynthetic process"/>
    <property type="evidence" value="ECO:0007669"/>
    <property type="project" value="UniProtKB-KW"/>
</dbReference>
<evidence type="ECO:0000256" key="2">
    <source>
        <dbReference type="ARBA" id="ARBA00004688"/>
    </source>
</evidence>
<evidence type="ECO:0000256" key="3">
    <source>
        <dbReference type="ARBA" id="ARBA00007985"/>
    </source>
</evidence>